<name>A0A7D9GY24_DEKBR</name>
<feature type="region of interest" description="Disordered" evidence="1">
    <location>
        <begin position="1"/>
        <end position="30"/>
    </location>
</feature>
<dbReference type="InterPro" id="IPR013536">
    <property type="entry name" value="WLM_dom"/>
</dbReference>
<dbReference type="Pfam" id="PF08325">
    <property type="entry name" value="WLM"/>
    <property type="match status" value="1"/>
</dbReference>
<feature type="compositionally biased region" description="Basic and acidic residues" evidence="1">
    <location>
        <begin position="1"/>
        <end position="11"/>
    </location>
</feature>
<dbReference type="GO" id="GO:0005634">
    <property type="term" value="C:nucleus"/>
    <property type="evidence" value="ECO:0007669"/>
    <property type="project" value="TreeGrafter"/>
</dbReference>
<gene>
    <name evidence="3" type="ORF">DEBR0S1_25554G</name>
</gene>
<dbReference type="PANTHER" id="PTHR46622:SF1">
    <property type="entry name" value="DNA-DEPENDENT METALLOPROTEASE WSS1"/>
    <property type="match status" value="1"/>
</dbReference>
<dbReference type="Proteomes" id="UP000478008">
    <property type="component" value="Unassembled WGS sequence"/>
</dbReference>
<feature type="domain" description="WLM" evidence="2">
    <location>
        <begin position="22"/>
        <end position="224"/>
    </location>
</feature>
<accession>A0A7D9GY24</accession>
<dbReference type="GO" id="GO:0006281">
    <property type="term" value="P:DNA repair"/>
    <property type="evidence" value="ECO:0007669"/>
    <property type="project" value="TreeGrafter"/>
</dbReference>
<dbReference type="PROSITE" id="PS51397">
    <property type="entry name" value="WLM"/>
    <property type="match status" value="1"/>
</dbReference>
<protein>
    <submittedName>
        <fullName evidence="3">DEBR0S1_25554g1_1</fullName>
    </submittedName>
</protein>
<dbReference type="PANTHER" id="PTHR46622">
    <property type="entry name" value="DNA-DEPENDENT METALLOPROTEASE WSS1"/>
    <property type="match status" value="1"/>
</dbReference>
<dbReference type="AlphaFoldDB" id="A0A7D9GY24"/>
<dbReference type="InterPro" id="IPR053000">
    <property type="entry name" value="WSS1-like_metalloprotease"/>
</dbReference>
<keyword evidence="4" id="KW-1185">Reference proteome</keyword>
<organism evidence="3 4">
    <name type="scientific">Dekkera bruxellensis</name>
    <name type="common">Brettanomyces custersii</name>
    <dbReference type="NCBI Taxonomy" id="5007"/>
    <lineage>
        <taxon>Eukaryota</taxon>
        <taxon>Fungi</taxon>
        <taxon>Dikarya</taxon>
        <taxon>Ascomycota</taxon>
        <taxon>Saccharomycotina</taxon>
        <taxon>Pichiomycetes</taxon>
        <taxon>Pichiales</taxon>
        <taxon>Pichiaceae</taxon>
        <taxon>Brettanomyces</taxon>
    </lineage>
</organism>
<proteinExistence type="predicted"/>
<evidence type="ECO:0000256" key="1">
    <source>
        <dbReference type="SAM" id="MobiDB-lite"/>
    </source>
</evidence>
<evidence type="ECO:0000259" key="2">
    <source>
        <dbReference type="PROSITE" id="PS51397"/>
    </source>
</evidence>
<dbReference type="EMBL" id="CABFWN010000001">
    <property type="protein sequence ID" value="VUG16783.1"/>
    <property type="molecule type" value="Genomic_DNA"/>
</dbReference>
<sequence length="307" mass="34566">MVVRGRGEFHSNHTKKNSGTEHDPPSPTPLIGNIAALKRMASRSQALEVLHDIAKKVTPIMSFYGFNVGTLCEMYPKNPCLLGLNVNGGSKICIRLRSPSNKNWFLPTQDLIGTMLHELAHNKCGLHNAVFYKLLDQLKEKYYEVESRGSYKATGYFMESCKLGSTLSLNSNNSVRTQRIKKLIKTRYTTKNSKLGTSLICKESPRLTKPTRKLLREAVERRSKDEESCSSHLSILEMESIIPSDCDLSLSFSEKRGVDCNAKEINSKLRVSRNQTFTNLLKVHNKAKTNLGIKNFVDQESDVIIID</sequence>
<evidence type="ECO:0000313" key="4">
    <source>
        <dbReference type="Proteomes" id="UP000478008"/>
    </source>
</evidence>
<evidence type="ECO:0000313" key="3">
    <source>
        <dbReference type="EMBL" id="VUG16783.1"/>
    </source>
</evidence>
<reference evidence="3 4" key="1">
    <citation type="submission" date="2019-07" db="EMBL/GenBank/DDBJ databases">
        <authorList>
            <person name="Friedrich A."/>
            <person name="Schacherer J."/>
        </authorList>
    </citation>
    <scope>NUCLEOTIDE SEQUENCE [LARGE SCALE GENOMIC DNA]</scope>
</reference>
<dbReference type="GO" id="GO:0008237">
    <property type="term" value="F:metallopeptidase activity"/>
    <property type="evidence" value="ECO:0007669"/>
    <property type="project" value="TreeGrafter"/>
</dbReference>